<dbReference type="GeneID" id="37070078"/>
<evidence type="ECO:0000313" key="3">
    <source>
        <dbReference type="EMBL" id="PWY89301.1"/>
    </source>
</evidence>
<protein>
    <recommendedName>
        <fullName evidence="2">Something about silencing protein 4 domain-containing protein</fullName>
    </recommendedName>
</protein>
<dbReference type="GO" id="GO:0033255">
    <property type="term" value="C:SAS acetyltransferase complex"/>
    <property type="evidence" value="ECO:0007669"/>
    <property type="project" value="InterPro"/>
</dbReference>
<feature type="compositionally biased region" description="Basic and acidic residues" evidence="1">
    <location>
        <begin position="439"/>
        <end position="464"/>
    </location>
</feature>
<evidence type="ECO:0000259" key="2">
    <source>
        <dbReference type="Pfam" id="PF15460"/>
    </source>
</evidence>
<feature type="compositionally biased region" description="Basic and acidic residues" evidence="1">
    <location>
        <begin position="239"/>
        <end position="256"/>
    </location>
</feature>
<evidence type="ECO:0000313" key="4">
    <source>
        <dbReference type="Proteomes" id="UP000247233"/>
    </source>
</evidence>
<feature type="region of interest" description="Disordered" evidence="1">
    <location>
        <begin position="439"/>
        <end position="577"/>
    </location>
</feature>
<dbReference type="VEuPathDB" id="FungiDB:BO70DRAFT_426925"/>
<dbReference type="OrthoDB" id="1938992at2759"/>
<feature type="compositionally biased region" description="Low complexity" evidence="1">
    <location>
        <begin position="337"/>
        <end position="348"/>
    </location>
</feature>
<dbReference type="GO" id="GO:0004402">
    <property type="term" value="F:histone acetyltransferase activity"/>
    <property type="evidence" value="ECO:0007669"/>
    <property type="project" value="TreeGrafter"/>
</dbReference>
<dbReference type="RefSeq" id="XP_025402488.1">
    <property type="nucleotide sequence ID" value="XM_025547841.1"/>
</dbReference>
<organism evidence="3 4">
    <name type="scientific">Aspergillus heteromorphus CBS 117.55</name>
    <dbReference type="NCBI Taxonomy" id="1448321"/>
    <lineage>
        <taxon>Eukaryota</taxon>
        <taxon>Fungi</taxon>
        <taxon>Dikarya</taxon>
        <taxon>Ascomycota</taxon>
        <taxon>Pezizomycotina</taxon>
        <taxon>Eurotiomycetes</taxon>
        <taxon>Eurotiomycetidae</taxon>
        <taxon>Eurotiales</taxon>
        <taxon>Aspergillaceae</taxon>
        <taxon>Aspergillus</taxon>
        <taxon>Aspergillus subgen. Circumdati</taxon>
    </lineage>
</organism>
<feature type="region of interest" description="Disordered" evidence="1">
    <location>
        <begin position="25"/>
        <end position="256"/>
    </location>
</feature>
<reference evidence="3 4" key="1">
    <citation type="submission" date="2016-12" db="EMBL/GenBank/DDBJ databases">
        <title>The genomes of Aspergillus section Nigri reveals drivers in fungal speciation.</title>
        <authorList>
            <consortium name="DOE Joint Genome Institute"/>
            <person name="Vesth T.C."/>
            <person name="Nybo J."/>
            <person name="Theobald S."/>
            <person name="Brandl J."/>
            <person name="Frisvad J.C."/>
            <person name="Nielsen K.F."/>
            <person name="Lyhne E.K."/>
            <person name="Kogle M.E."/>
            <person name="Kuo A."/>
            <person name="Riley R."/>
            <person name="Clum A."/>
            <person name="Nolan M."/>
            <person name="Lipzen A."/>
            <person name="Salamov A."/>
            <person name="Henrissat B."/>
            <person name="Wiebenga A."/>
            <person name="De Vries R.P."/>
            <person name="Grigoriev I.V."/>
            <person name="Mortensen U.H."/>
            <person name="Andersen M.R."/>
            <person name="Baker S.E."/>
        </authorList>
    </citation>
    <scope>NUCLEOTIDE SEQUENCE [LARGE SCALE GENOMIC DNA]</scope>
    <source>
        <strain evidence="3 4">CBS 117.55</strain>
    </source>
</reference>
<dbReference type="InterPro" id="IPR029184">
    <property type="entry name" value="Sas4_dom"/>
</dbReference>
<comment type="caution">
    <text evidence="3">The sequence shown here is derived from an EMBL/GenBank/DDBJ whole genome shotgun (WGS) entry which is preliminary data.</text>
</comment>
<feature type="compositionally biased region" description="Low complexity" evidence="1">
    <location>
        <begin position="167"/>
        <end position="183"/>
    </location>
</feature>
<dbReference type="InterPro" id="IPR038988">
    <property type="entry name" value="Sas4"/>
</dbReference>
<proteinExistence type="predicted"/>
<feature type="compositionally biased region" description="Basic and acidic residues" evidence="1">
    <location>
        <begin position="364"/>
        <end position="378"/>
    </location>
</feature>
<dbReference type="AlphaFoldDB" id="A0A317WU07"/>
<accession>A0A317WU07</accession>
<feature type="compositionally biased region" description="Low complexity" evidence="1">
    <location>
        <begin position="61"/>
        <end position="79"/>
    </location>
</feature>
<feature type="compositionally biased region" description="Low complexity" evidence="1">
    <location>
        <begin position="529"/>
        <end position="551"/>
    </location>
</feature>
<dbReference type="EMBL" id="MSFL01000004">
    <property type="protein sequence ID" value="PWY89301.1"/>
    <property type="molecule type" value="Genomic_DNA"/>
</dbReference>
<dbReference type="Pfam" id="PF15460">
    <property type="entry name" value="SAS4"/>
    <property type="match status" value="1"/>
</dbReference>
<feature type="domain" description="Something about silencing protein 4" evidence="2">
    <location>
        <begin position="349"/>
        <end position="445"/>
    </location>
</feature>
<dbReference type="PANTHER" id="PTHR38422:SF1">
    <property type="entry name" value="SOMETHING ABOUT SILENCING PROTEIN 4"/>
    <property type="match status" value="1"/>
</dbReference>
<dbReference type="STRING" id="1448321.A0A317WU07"/>
<evidence type="ECO:0000256" key="1">
    <source>
        <dbReference type="SAM" id="MobiDB-lite"/>
    </source>
</evidence>
<gene>
    <name evidence="3" type="ORF">BO70DRAFT_426925</name>
</gene>
<keyword evidence="4" id="KW-1185">Reference proteome</keyword>
<feature type="compositionally biased region" description="Low complexity" evidence="1">
    <location>
        <begin position="99"/>
        <end position="121"/>
    </location>
</feature>
<feature type="compositionally biased region" description="Polar residues" evidence="1">
    <location>
        <begin position="212"/>
        <end position="225"/>
    </location>
</feature>
<feature type="compositionally biased region" description="Acidic residues" evidence="1">
    <location>
        <begin position="465"/>
        <end position="476"/>
    </location>
</feature>
<dbReference type="PANTHER" id="PTHR38422">
    <property type="entry name" value="SOMETHING ABOUT SILENCING PROTEIN 4"/>
    <property type="match status" value="1"/>
</dbReference>
<feature type="region of interest" description="Disordered" evidence="1">
    <location>
        <begin position="322"/>
        <end position="378"/>
    </location>
</feature>
<name>A0A317WU07_9EURO</name>
<feature type="compositionally biased region" description="Pro residues" evidence="1">
    <location>
        <begin position="552"/>
        <end position="571"/>
    </location>
</feature>
<sequence>MPITPTPQLPLRMTSTTLMPVRVSLRRDPNGAPDQLDVDVQPPSKRPRLSQPASRRRRSSPDLLDTTSSAAEPSAATSPYRKLSGSSHHQPLRRRTSARRPLASSPSPSTPRPTTTTTSPSSDRRILRNDSIPATTPAPLYLHANRESPDPLDTISPSATKKASVLRRLSPAGRPSAAAAASARRPRRPAPAADTTEIEIASTPTRPEIAVSASSEQKPSRSSRNAAAQQPAEQAPAARESRRSLRSHDGGSRARSELALYFPNYEELLSLEPPKTEFLAGNTTLKLIDDLPAPFTPSSLDAGADSDLPFGNPLLNLHNCETITLPDPPMKAEHPTPESNTSEPPSATDPLSEDTYFRPHRRNERQEKQLRNIERDRAQHEKQNLDRLLDELQGHDWLRVMGITGLISDPERKHYESKRSYFIREISAVLQKFKIWKEEERRRKLEKDKPVEVEDGRDQNKETPETNDDDDDEEAAGDSGIATLSDAQSYGDPPDPNDVDAWAARQLHQEARSATTTTTAATSGKKFKPASTSASTSSSKKPSSSSSSSSTMPPPPPAPIPMPFPPPPSEPLKPFTSFYAKPHLRELALSTTHRKNRTRLAFGHPIPDMEEQEFSLPPDILTAEAIDSCRRKRRRMRRASGSQGEVWGLSP</sequence>
<dbReference type="Proteomes" id="UP000247233">
    <property type="component" value="Unassembled WGS sequence"/>
</dbReference>
<feature type="compositionally biased region" description="Low complexity" evidence="1">
    <location>
        <begin position="226"/>
        <end position="238"/>
    </location>
</feature>